<evidence type="ECO:0000256" key="1">
    <source>
        <dbReference type="SAM" id="MobiDB-lite"/>
    </source>
</evidence>
<accession>A0A2T6ZYA0</accession>
<protein>
    <submittedName>
        <fullName evidence="2">Uncharacterized protein</fullName>
    </submittedName>
</protein>
<gene>
    <name evidence="2" type="ORF">B9Z19DRAFT_1123565</name>
</gene>
<sequence length="269" mass="29127">MTARQSKPTAVAKQSRPLQILVYTPESGGAKGAPQTSEIFDVSRSGSSSKDGAGGSRILEFTNGNGEALRIPEYTTHTIRYSPPSTLGRAEGQYHRPIATTPAAPIYPHHHRQYPDRFLQLYLSHQEPSPSLPPPPPPPYPPFIPPTPQQSPEFATTTMAIPPISDEEWAMLTSPEFPPEEMLGLNPGPPAVTEELLEACLPVDSTDEGRQWWHELLCAGDEQGFWTRFLASDERALGGEAGWGGNGVGEEMQGGYGGELESGPGGWED</sequence>
<reference evidence="2 3" key="1">
    <citation type="submission" date="2017-04" db="EMBL/GenBank/DDBJ databases">
        <title>Draft genome sequence of Tuber borchii Vittad., a whitish edible truffle.</title>
        <authorList>
            <consortium name="DOE Joint Genome Institute"/>
            <person name="Murat C."/>
            <person name="Kuo A."/>
            <person name="Barry K.W."/>
            <person name="Clum A."/>
            <person name="Dockter R.B."/>
            <person name="Fauchery L."/>
            <person name="Iotti M."/>
            <person name="Kohler A."/>
            <person name="Labutti K."/>
            <person name="Lindquist E.A."/>
            <person name="Lipzen A."/>
            <person name="Ohm R.A."/>
            <person name="Wang M."/>
            <person name="Grigoriev I.V."/>
            <person name="Zambonelli A."/>
            <person name="Martin F.M."/>
        </authorList>
    </citation>
    <scope>NUCLEOTIDE SEQUENCE [LARGE SCALE GENOMIC DNA]</scope>
    <source>
        <strain evidence="2 3">Tbo3840</strain>
    </source>
</reference>
<feature type="region of interest" description="Disordered" evidence="1">
    <location>
        <begin position="25"/>
        <end position="58"/>
    </location>
</feature>
<proteinExistence type="predicted"/>
<organism evidence="2 3">
    <name type="scientific">Tuber borchii</name>
    <name type="common">White truffle</name>
    <dbReference type="NCBI Taxonomy" id="42251"/>
    <lineage>
        <taxon>Eukaryota</taxon>
        <taxon>Fungi</taxon>
        <taxon>Dikarya</taxon>
        <taxon>Ascomycota</taxon>
        <taxon>Pezizomycotina</taxon>
        <taxon>Pezizomycetes</taxon>
        <taxon>Pezizales</taxon>
        <taxon>Tuberaceae</taxon>
        <taxon>Tuber</taxon>
    </lineage>
</organism>
<name>A0A2T6ZYA0_TUBBO</name>
<dbReference type="OrthoDB" id="5414590at2759"/>
<dbReference type="Proteomes" id="UP000244722">
    <property type="component" value="Unassembled WGS sequence"/>
</dbReference>
<evidence type="ECO:0000313" key="3">
    <source>
        <dbReference type="Proteomes" id="UP000244722"/>
    </source>
</evidence>
<keyword evidence="3" id="KW-1185">Reference proteome</keyword>
<dbReference type="AlphaFoldDB" id="A0A2T6ZYA0"/>
<comment type="caution">
    <text evidence="2">The sequence shown here is derived from an EMBL/GenBank/DDBJ whole genome shotgun (WGS) entry which is preliminary data.</text>
</comment>
<feature type="region of interest" description="Disordered" evidence="1">
    <location>
        <begin position="239"/>
        <end position="269"/>
    </location>
</feature>
<dbReference type="EMBL" id="NESQ01000064">
    <property type="protein sequence ID" value="PUU80473.1"/>
    <property type="molecule type" value="Genomic_DNA"/>
</dbReference>
<evidence type="ECO:0000313" key="2">
    <source>
        <dbReference type="EMBL" id="PUU80473.1"/>
    </source>
</evidence>